<feature type="compositionally biased region" description="Basic and acidic residues" evidence="1">
    <location>
        <begin position="71"/>
        <end position="86"/>
    </location>
</feature>
<dbReference type="PANTHER" id="PTHR38887">
    <property type="entry name" value="CHROMOSOME 21, WHOLE GENOME SHOTGUN SEQUENCE"/>
    <property type="match status" value="1"/>
</dbReference>
<evidence type="ECO:0000313" key="2">
    <source>
        <dbReference type="EMBL" id="TGJ84675.1"/>
    </source>
</evidence>
<dbReference type="PANTHER" id="PTHR38887:SF1">
    <property type="entry name" value="RAS MODIFICATION PROTEIN ERF4"/>
    <property type="match status" value="1"/>
</dbReference>
<proteinExistence type="predicted"/>
<sequence>MPSKELLGDAIRALAKKASRSFASKNGPSDIREDDNGNQHTPEQGLLHPTTVDSGHLSVSRVSTATLVSNNRDDSTTSQEGGDKKLAPTTSPDSVAQVTEGGVIPFARAWAPELTDHAVAKEDFVAFIDNLNIVITPNVAFHVLQITGVAVGLVPYDIAEGIGGALEGIAIIGTIAMNYKRTKDYLSLMNEKYFHLRKLHIKIIGTKRLKKLFELDKKDPCLAPLAEDTLELTSQERCLQYLSQYSCELSFDVPAPSPATTTLAKIATWEIKHKVRKADREARSGRKRAWKRHQKGKNPQSRWDSRGERARVKSLDWILVQNLEDWEAQKAEKKAKREAEKAKKGRKRDASA</sequence>
<dbReference type="Proteomes" id="UP000297716">
    <property type="component" value="Unassembled WGS sequence"/>
</dbReference>
<accession>A0A4Z0YZX0</accession>
<dbReference type="OrthoDB" id="3068835at2759"/>
<name>A0A4Z0YZX0_9PEZI</name>
<feature type="region of interest" description="Disordered" evidence="1">
    <location>
        <begin position="18"/>
        <end position="53"/>
    </location>
</feature>
<comment type="caution">
    <text evidence="2">The sequence shown here is derived from an EMBL/GenBank/DDBJ whole genome shotgun (WGS) entry which is preliminary data.</text>
</comment>
<evidence type="ECO:0000256" key="1">
    <source>
        <dbReference type="SAM" id="MobiDB-lite"/>
    </source>
</evidence>
<feature type="compositionally biased region" description="Basic residues" evidence="1">
    <location>
        <begin position="285"/>
        <end position="296"/>
    </location>
</feature>
<feature type="region of interest" description="Disordered" evidence="1">
    <location>
        <begin position="65"/>
        <end position="96"/>
    </location>
</feature>
<feature type="region of interest" description="Disordered" evidence="1">
    <location>
        <begin position="277"/>
        <end position="308"/>
    </location>
</feature>
<dbReference type="EMBL" id="SKBN01000062">
    <property type="protein sequence ID" value="TGJ84675.1"/>
    <property type="molecule type" value="Genomic_DNA"/>
</dbReference>
<dbReference type="InterPro" id="IPR053221">
    <property type="entry name" value="Burnettramic_acid_biosynth"/>
</dbReference>
<reference evidence="2 3" key="1">
    <citation type="submission" date="2019-03" db="EMBL/GenBank/DDBJ databases">
        <title>Draft genome sequence of Xylaria hypoxylon DSM 108379, a ubiquitous saprotrophic-parasitic fungi on hardwood.</title>
        <authorList>
            <person name="Buettner E."/>
            <person name="Leonhardt S."/>
            <person name="Gebauer A.M."/>
            <person name="Liers C."/>
            <person name="Hofrichter M."/>
            <person name="Kellner H."/>
        </authorList>
    </citation>
    <scope>NUCLEOTIDE SEQUENCE [LARGE SCALE GENOMIC DNA]</scope>
    <source>
        <strain evidence="2 3">DSM 108379</strain>
    </source>
</reference>
<feature type="region of interest" description="Disordered" evidence="1">
    <location>
        <begin position="329"/>
        <end position="352"/>
    </location>
</feature>
<keyword evidence="3" id="KW-1185">Reference proteome</keyword>
<organism evidence="2 3">
    <name type="scientific">Xylaria hypoxylon</name>
    <dbReference type="NCBI Taxonomy" id="37992"/>
    <lineage>
        <taxon>Eukaryota</taxon>
        <taxon>Fungi</taxon>
        <taxon>Dikarya</taxon>
        <taxon>Ascomycota</taxon>
        <taxon>Pezizomycotina</taxon>
        <taxon>Sordariomycetes</taxon>
        <taxon>Xylariomycetidae</taxon>
        <taxon>Xylariales</taxon>
        <taxon>Xylariaceae</taxon>
        <taxon>Xylaria</taxon>
    </lineage>
</organism>
<protein>
    <submittedName>
        <fullName evidence="2">Uncharacterized protein</fullName>
    </submittedName>
</protein>
<gene>
    <name evidence="2" type="ORF">E0Z10_g4117</name>
</gene>
<dbReference type="AlphaFoldDB" id="A0A4Z0YZX0"/>
<evidence type="ECO:0000313" key="3">
    <source>
        <dbReference type="Proteomes" id="UP000297716"/>
    </source>
</evidence>
<dbReference type="STRING" id="37992.A0A4Z0YZX0"/>